<evidence type="ECO:0000313" key="2">
    <source>
        <dbReference type="EMBL" id="TCN41432.1"/>
    </source>
</evidence>
<comment type="caution">
    <text evidence="2">The sequence shown here is derived from an EMBL/GenBank/DDBJ whole genome shotgun (WGS) entry which is preliminary data.</text>
</comment>
<gene>
    <name evidence="2" type="ORF">EV665_11317</name>
</gene>
<dbReference type="RefSeq" id="WP_133035328.1">
    <property type="nucleotide sequence ID" value="NZ_BAABEI010000012.1"/>
</dbReference>
<accession>A0A4R2CMY0</accession>
<keyword evidence="3" id="KW-1185">Reference proteome</keyword>
<dbReference type="Gene3D" id="2.40.50.230">
    <property type="entry name" value="Gp5 N-terminal domain"/>
    <property type="match status" value="1"/>
</dbReference>
<sequence>MVGVFGRANRRVGEDVYGMVAESERNDVATELPAQVKSFDAKKQQVTLKVLHKPVFNGQEVDFPDLLEVPVDLHRGGGFVMSLPIKEGDTGMVRFGSRDQDNFQTSGEAKAANTRRFHSFSDGRFVPGASPDSKAMADYDADNFYFGTDDHKNGVRVTPQGTVAIEGAGESAFQIMEDLMTILETSNDIEGPGFTPGVRAAIAAVKARLAKMKFR</sequence>
<dbReference type="EMBL" id="SLVX01000013">
    <property type="protein sequence ID" value="TCN41432.1"/>
    <property type="molecule type" value="Genomic_DNA"/>
</dbReference>
<dbReference type="InterPro" id="IPR041599">
    <property type="entry name" value="Gp138_N"/>
</dbReference>
<dbReference type="Pfam" id="PF18352">
    <property type="entry name" value="Gp138_N"/>
    <property type="match status" value="1"/>
</dbReference>
<dbReference type="Proteomes" id="UP000295351">
    <property type="component" value="Unassembled WGS sequence"/>
</dbReference>
<reference evidence="2 3" key="1">
    <citation type="submission" date="2019-03" db="EMBL/GenBank/DDBJ databases">
        <title>Genomic Encyclopedia of Type Strains, Phase IV (KMG-IV): sequencing the most valuable type-strain genomes for metagenomic binning, comparative biology and taxonomic classification.</title>
        <authorList>
            <person name="Goeker M."/>
        </authorList>
    </citation>
    <scope>NUCLEOTIDE SEQUENCE [LARGE SCALE GENOMIC DNA]</scope>
    <source>
        <strain evidence="2 3">DSM 18401</strain>
    </source>
</reference>
<dbReference type="InterPro" id="IPR037026">
    <property type="entry name" value="Vgr_OB-fold_dom_sf"/>
</dbReference>
<evidence type="ECO:0000259" key="1">
    <source>
        <dbReference type="Pfam" id="PF18352"/>
    </source>
</evidence>
<name>A0A4R2CMY0_SHIGR</name>
<evidence type="ECO:0000313" key="3">
    <source>
        <dbReference type="Proteomes" id="UP000295351"/>
    </source>
</evidence>
<organism evidence="2 3">
    <name type="scientific">Shinella granuli</name>
    <dbReference type="NCBI Taxonomy" id="323621"/>
    <lineage>
        <taxon>Bacteria</taxon>
        <taxon>Pseudomonadati</taxon>
        <taxon>Pseudomonadota</taxon>
        <taxon>Alphaproteobacteria</taxon>
        <taxon>Hyphomicrobiales</taxon>
        <taxon>Rhizobiaceae</taxon>
        <taxon>Shinella</taxon>
    </lineage>
</organism>
<protein>
    <recommendedName>
        <fullName evidence="1">Phage protein Gp138 N-terminal domain-containing protein</fullName>
    </recommendedName>
</protein>
<proteinExistence type="predicted"/>
<feature type="domain" description="Phage protein Gp138 N-terminal" evidence="1">
    <location>
        <begin position="32"/>
        <end position="128"/>
    </location>
</feature>
<dbReference type="AlphaFoldDB" id="A0A4R2CMY0"/>